<dbReference type="EMBL" id="KN824380">
    <property type="protein sequence ID" value="KIM21532.1"/>
    <property type="molecule type" value="Genomic_DNA"/>
</dbReference>
<organism evidence="2 3">
    <name type="scientific">Serendipita vermifera MAFF 305830</name>
    <dbReference type="NCBI Taxonomy" id="933852"/>
    <lineage>
        <taxon>Eukaryota</taxon>
        <taxon>Fungi</taxon>
        <taxon>Dikarya</taxon>
        <taxon>Basidiomycota</taxon>
        <taxon>Agaricomycotina</taxon>
        <taxon>Agaricomycetes</taxon>
        <taxon>Sebacinales</taxon>
        <taxon>Serendipitaceae</taxon>
        <taxon>Serendipita</taxon>
    </lineage>
</organism>
<evidence type="ECO:0000313" key="3">
    <source>
        <dbReference type="Proteomes" id="UP000054097"/>
    </source>
</evidence>
<proteinExistence type="predicted"/>
<reference evidence="3" key="2">
    <citation type="submission" date="2015-01" db="EMBL/GenBank/DDBJ databases">
        <title>Evolutionary Origins and Diversification of the Mycorrhizal Mutualists.</title>
        <authorList>
            <consortium name="DOE Joint Genome Institute"/>
            <consortium name="Mycorrhizal Genomics Consortium"/>
            <person name="Kohler A."/>
            <person name="Kuo A."/>
            <person name="Nagy L.G."/>
            <person name="Floudas D."/>
            <person name="Copeland A."/>
            <person name="Barry K.W."/>
            <person name="Cichocki N."/>
            <person name="Veneault-Fourrey C."/>
            <person name="LaButti K."/>
            <person name="Lindquist E.A."/>
            <person name="Lipzen A."/>
            <person name="Lundell T."/>
            <person name="Morin E."/>
            <person name="Murat C."/>
            <person name="Riley R."/>
            <person name="Ohm R."/>
            <person name="Sun H."/>
            <person name="Tunlid A."/>
            <person name="Henrissat B."/>
            <person name="Grigoriev I.V."/>
            <person name="Hibbett D.S."/>
            <person name="Martin F."/>
        </authorList>
    </citation>
    <scope>NUCLEOTIDE SEQUENCE [LARGE SCALE GENOMIC DNA]</scope>
    <source>
        <strain evidence="3">MAFF 305830</strain>
    </source>
</reference>
<dbReference type="PROSITE" id="PS50181">
    <property type="entry name" value="FBOX"/>
    <property type="match status" value="1"/>
</dbReference>
<accession>A0A0C2WVX3</accession>
<protein>
    <recommendedName>
        <fullName evidence="1">F-box domain-containing protein</fullName>
    </recommendedName>
</protein>
<dbReference type="AlphaFoldDB" id="A0A0C2WVX3"/>
<name>A0A0C2WVX3_SERVB</name>
<evidence type="ECO:0000313" key="2">
    <source>
        <dbReference type="EMBL" id="KIM21532.1"/>
    </source>
</evidence>
<reference evidence="2 3" key="1">
    <citation type="submission" date="2014-04" db="EMBL/GenBank/DDBJ databases">
        <authorList>
            <consortium name="DOE Joint Genome Institute"/>
            <person name="Kuo A."/>
            <person name="Zuccaro A."/>
            <person name="Kohler A."/>
            <person name="Nagy L.G."/>
            <person name="Floudas D."/>
            <person name="Copeland A."/>
            <person name="Barry K.W."/>
            <person name="Cichocki N."/>
            <person name="Veneault-Fourrey C."/>
            <person name="LaButti K."/>
            <person name="Lindquist E.A."/>
            <person name="Lipzen A."/>
            <person name="Lundell T."/>
            <person name="Morin E."/>
            <person name="Murat C."/>
            <person name="Sun H."/>
            <person name="Tunlid A."/>
            <person name="Henrissat B."/>
            <person name="Grigoriev I.V."/>
            <person name="Hibbett D.S."/>
            <person name="Martin F."/>
            <person name="Nordberg H.P."/>
            <person name="Cantor M.N."/>
            <person name="Hua S.X."/>
        </authorList>
    </citation>
    <scope>NUCLEOTIDE SEQUENCE [LARGE SCALE GENOMIC DNA]</scope>
    <source>
        <strain evidence="2 3">MAFF 305830</strain>
    </source>
</reference>
<feature type="domain" description="F-box" evidence="1">
    <location>
        <begin position="49"/>
        <end position="95"/>
    </location>
</feature>
<dbReference type="OrthoDB" id="3224021at2759"/>
<evidence type="ECO:0000259" key="1">
    <source>
        <dbReference type="PROSITE" id="PS50181"/>
    </source>
</evidence>
<keyword evidence="3" id="KW-1185">Reference proteome</keyword>
<dbReference type="HOGENOM" id="CLU_562790_0_0_1"/>
<sequence>MDSSQMSNTRVPSNWRLLTLPSDSASPTFSSSFSSILGTFPVMATPVTVRSIDALPLELLQKISGLLEKEDILKLRLVAPRSLLPYLNSLVFENLIVDIDGTDDLPRWVEAEADGVVIKRIQEVATSRIADHVRVLTLRLTRPYSLSGYYEKLGAKRYPAGYVPPTPKPSLSKRISSIFRPKMEDKVVKTPSVIPFTRPRRQVDYTAELASALQALFKATDLVKTIRLVQPEGFNSPYDIVYASVYARILVRLFKALKSVDIPENVGLELLDCPLTHLLEAGLTLDAQSVSTGASKFAHLTLKTRCLGYAIIKPGTATLPNNPYSGPRPSSVQGFGQDLLKALCQTPSHFESFKMHCEVRDMTILQPCIEGKRDWSSLRHLEIRNFFADTDTFAEFTTPVIAQLETLILTDGVIYSKTSKGWRYILDMWIAVKESQPTQWSMNRIMLMGLLDDKNSTFGAQPEWQSVIEKLVPPVRREKMRRLT</sequence>
<gene>
    <name evidence="2" type="ORF">M408DRAFT_333397</name>
</gene>
<dbReference type="InterPro" id="IPR001810">
    <property type="entry name" value="F-box_dom"/>
</dbReference>
<dbReference type="Proteomes" id="UP000054097">
    <property type="component" value="Unassembled WGS sequence"/>
</dbReference>